<reference evidence="2" key="1">
    <citation type="journal article" date="2019" name="Int. J. Syst. Evol. Microbiol.">
        <title>The Global Catalogue of Microorganisms (GCM) 10K type strain sequencing project: providing services to taxonomists for standard genome sequencing and annotation.</title>
        <authorList>
            <consortium name="The Broad Institute Genomics Platform"/>
            <consortium name="The Broad Institute Genome Sequencing Center for Infectious Disease"/>
            <person name="Wu L."/>
            <person name="Ma J."/>
        </authorList>
    </citation>
    <scope>NUCLEOTIDE SEQUENCE [LARGE SCALE GENOMIC DNA]</scope>
    <source>
        <strain evidence="2">JCM 17810</strain>
    </source>
</reference>
<protein>
    <submittedName>
        <fullName evidence="1">Uncharacterized protein</fullName>
    </submittedName>
</protein>
<dbReference type="EMBL" id="BAABGN010000011">
    <property type="protein sequence ID" value="GAA4426399.1"/>
    <property type="molecule type" value="Genomic_DNA"/>
</dbReference>
<accession>A0ABP8LDI6</accession>
<comment type="caution">
    <text evidence="1">The sequence shown here is derived from an EMBL/GenBank/DDBJ whole genome shotgun (WGS) entry which is preliminary data.</text>
</comment>
<gene>
    <name evidence="1" type="ORF">GCM10023169_25120</name>
</gene>
<proteinExistence type="predicted"/>
<organism evidence="1 2">
    <name type="scientific">Georgenia halophila</name>
    <dbReference type="NCBI Taxonomy" id="620889"/>
    <lineage>
        <taxon>Bacteria</taxon>
        <taxon>Bacillati</taxon>
        <taxon>Actinomycetota</taxon>
        <taxon>Actinomycetes</taxon>
        <taxon>Micrococcales</taxon>
        <taxon>Bogoriellaceae</taxon>
        <taxon>Georgenia</taxon>
    </lineage>
</organism>
<sequence>MIDSTQVDMAGAERTARWPNGVLASALVLGTVAFAARRATSPPDVPPSYSGPRPVTSGDGYVPATHSVFIDATPEKVWVWNAAPDRTLEELVHFGTATLATMRDRIEDHVRRVDH</sequence>
<evidence type="ECO:0000313" key="2">
    <source>
        <dbReference type="Proteomes" id="UP001500622"/>
    </source>
</evidence>
<keyword evidence="2" id="KW-1185">Reference proteome</keyword>
<evidence type="ECO:0000313" key="1">
    <source>
        <dbReference type="EMBL" id="GAA4426399.1"/>
    </source>
</evidence>
<name>A0ABP8LDI6_9MICO</name>
<dbReference type="Proteomes" id="UP001500622">
    <property type="component" value="Unassembled WGS sequence"/>
</dbReference>
<dbReference type="RefSeq" id="WP_345216601.1">
    <property type="nucleotide sequence ID" value="NZ_BAABGN010000011.1"/>
</dbReference>